<name>A0A242A766_9ENTE</name>
<dbReference type="Proteomes" id="UP000195043">
    <property type="component" value="Unassembled WGS sequence"/>
</dbReference>
<dbReference type="EMBL" id="NGKU01000001">
    <property type="protein sequence ID" value="OTN76759.1"/>
    <property type="molecule type" value="Genomic_DNA"/>
</dbReference>
<evidence type="ECO:0000313" key="1">
    <source>
        <dbReference type="EMBL" id="OTN76759.1"/>
    </source>
</evidence>
<dbReference type="RefSeq" id="WP_086274745.1">
    <property type="nucleotide sequence ID" value="NZ_NGKU01000001.1"/>
</dbReference>
<accession>A0A242A766</accession>
<reference evidence="1 2" key="1">
    <citation type="submission" date="2017-05" db="EMBL/GenBank/DDBJ databases">
        <title>The Genome Sequence of Enterococcus sp. 8G7_MSG3316.</title>
        <authorList>
            <consortium name="The Broad Institute Genomics Platform"/>
            <consortium name="The Broad Institute Genomic Center for Infectious Diseases"/>
            <person name="Earl A."/>
            <person name="Manson A."/>
            <person name="Schwartman J."/>
            <person name="Gilmore M."/>
            <person name="Abouelleil A."/>
            <person name="Cao P."/>
            <person name="Chapman S."/>
            <person name="Cusick C."/>
            <person name="Shea T."/>
            <person name="Young S."/>
            <person name="Neafsey D."/>
            <person name="Nusbaum C."/>
            <person name="Birren B."/>
        </authorList>
    </citation>
    <scope>NUCLEOTIDE SEQUENCE [LARGE SCALE GENOMIC DNA]</scope>
    <source>
        <strain evidence="1 2">8G7_MSG3316</strain>
    </source>
</reference>
<evidence type="ECO:0000313" key="2">
    <source>
        <dbReference type="Proteomes" id="UP000195043"/>
    </source>
</evidence>
<dbReference type="STRING" id="1834191.A5886_001838"/>
<keyword evidence="2" id="KW-1185">Reference proteome</keyword>
<comment type="caution">
    <text evidence="1">The sequence shown here is derived from an EMBL/GenBank/DDBJ whole genome shotgun (WGS) entry which is preliminary data.</text>
</comment>
<sequence>MNEKIQNMITELGKACRAENVTLSLAAYDQVGEGKLVQNGTNPRIELVISKQIEQWEKVLKMCDCLACRMRATVLEEEDQELENQLDDFNEFTEKLEAFFRGDLT</sequence>
<protein>
    <submittedName>
        <fullName evidence="1">Uncharacterized protein</fullName>
    </submittedName>
</protein>
<organism evidence="1 2">
    <name type="scientific">Candidatus Enterococcus testudinis</name>
    <dbReference type="NCBI Taxonomy" id="1834191"/>
    <lineage>
        <taxon>Bacteria</taxon>
        <taxon>Bacillati</taxon>
        <taxon>Bacillota</taxon>
        <taxon>Bacilli</taxon>
        <taxon>Lactobacillales</taxon>
        <taxon>Enterococcaceae</taxon>
        <taxon>Enterococcus</taxon>
    </lineage>
</organism>
<dbReference type="OrthoDB" id="2197939at2"/>
<gene>
    <name evidence="1" type="ORF">A5886_001838</name>
</gene>
<dbReference type="AlphaFoldDB" id="A0A242A766"/>
<proteinExistence type="predicted"/>